<evidence type="ECO:0000256" key="3">
    <source>
        <dbReference type="ARBA" id="ARBA00004246"/>
    </source>
</evidence>
<evidence type="ECO:0000256" key="16">
    <source>
        <dbReference type="ARBA" id="ARBA00023242"/>
    </source>
</evidence>
<keyword evidence="8" id="KW-0341">Growth regulation</keyword>
<keyword evidence="24" id="KW-1185">Reference proteome</keyword>
<keyword evidence="13" id="KW-0472">Membrane</keyword>
<organism evidence="23 24">
    <name type="scientific">Acipenser oxyrinchus oxyrinchus</name>
    <dbReference type="NCBI Taxonomy" id="40147"/>
    <lineage>
        <taxon>Eukaryota</taxon>
        <taxon>Metazoa</taxon>
        <taxon>Chordata</taxon>
        <taxon>Craniata</taxon>
        <taxon>Vertebrata</taxon>
        <taxon>Euteleostomi</taxon>
        <taxon>Actinopterygii</taxon>
        <taxon>Chondrostei</taxon>
        <taxon>Acipenseriformes</taxon>
        <taxon>Acipenseridae</taxon>
        <taxon>Acipenser</taxon>
    </lineage>
</organism>
<evidence type="ECO:0000256" key="17">
    <source>
        <dbReference type="ARBA" id="ARBA00023273"/>
    </source>
</evidence>
<evidence type="ECO:0000256" key="19">
    <source>
        <dbReference type="ARBA" id="ARBA00034103"/>
    </source>
</evidence>
<dbReference type="GO" id="GO:0003779">
    <property type="term" value="F:actin binding"/>
    <property type="evidence" value="ECO:0007669"/>
    <property type="project" value="UniProtKB-KW"/>
</dbReference>
<keyword evidence="14" id="KW-0009">Actin-binding</keyword>
<reference evidence="23" key="1">
    <citation type="submission" date="2022-02" db="EMBL/GenBank/DDBJ databases">
        <title>Atlantic sturgeon de novo genome assembly.</title>
        <authorList>
            <person name="Stock M."/>
            <person name="Klopp C."/>
            <person name="Guiguen Y."/>
            <person name="Cabau C."/>
            <person name="Parinello H."/>
            <person name="Santidrian Yebra-Pimentel E."/>
            <person name="Kuhl H."/>
            <person name="Dirks R.P."/>
            <person name="Guessner J."/>
            <person name="Wuertz S."/>
            <person name="Du K."/>
            <person name="Schartl M."/>
        </authorList>
    </citation>
    <scope>NUCLEOTIDE SEQUENCE</scope>
    <source>
        <strain evidence="23">STURGEONOMICS-FGT-2020</strain>
        <tissue evidence="23">Whole blood</tissue>
    </source>
</reference>
<keyword evidence="11" id="KW-0770">Synapse</keyword>
<keyword evidence="18" id="KW-0131">Cell cycle</keyword>
<evidence type="ECO:0000256" key="8">
    <source>
        <dbReference type="ARBA" id="ARBA00022604"/>
    </source>
</evidence>
<evidence type="ECO:0000256" key="11">
    <source>
        <dbReference type="ARBA" id="ARBA00023018"/>
    </source>
</evidence>
<dbReference type="Proteomes" id="UP001230051">
    <property type="component" value="Unassembled WGS sequence"/>
</dbReference>
<protein>
    <recommendedName>
        <fullName evidence="20">Actin-associated protein FAM107A</fullName>
    </recommendedName>
</protein>
<dbReference type="GO" id="GO:0043005">
    <property type="term" value="C:neuron projection"/>
    <property type="evidence" value="ECO:0007669"/>
    <property type="project" value="TreeGrafter"/>
</dbReference>
<dbReference type="PANTHER" id="PTHR16768">
    <property type="entry name" value="DOWN REGULATED IN RENAL CARCINOMA 1/TU3A"/>
    <property type="match status" value="1"/>
</dbReference>
<evidence type="ECO:0000256" key="9">
    <source>
        <dbReference type="ARBA" id="ARBA00022949"/>
    </source>
</evidence>
<dbReference type="EMBL" id="JAGXEW010000018">
    <property type="protein sequence ID" value="KAK1161432.1"/>
    <property type="molecule type" value="Genomic_DNA"/>
</dbReference>
<gene>
    <name evidence="23" type="primary">FAM107A</name>
    <name evidence="23" type="ORF">AOXY_G18966</name>
</gene>
<keyword evidence="9" id="KW-0965">Cell junction</keyword>
<evidence type="ECO:0000256" key="10">
    <source>
        <dbReference type="ARBA" id="ARBA00023016"/>
    </source>
</evidence>
<evidence type="ECO:0000256" key="5">
    <source>
        <dbReference type="ARBA" id="ARBA00004529"/>
    </source>
</evidence>
<keyword evidence="15" id="KW-0206">Cytoskeleton</keyword>
<dbReference type="GO" id="GO:0030041">
    <property type="term" value="P:actin filament polymerization"/>
    <property type="evidence" value="ECO:0007669"/>
    <property type="project" value="TreeGrafter"/>
</dbReference>
<dbReference type="GO" id="GO:0051017">
    <property type="term" value="P:actin filament bundle assembly"/>
    <property type="evidence" value="ECO:0007669"/>
    <property type="project" value="TreeGrafter"/>
</dbReference>
<name>A0AAD8G399_ACIOX</name>
<evidence type="ECO:0000313" key="24">
    <source>
        <dbReference type="Proteomes" id="UP001230051"/>
    </source>
</evidence>
<dbReference type="GO" id="GO:0005886">
    <property type="term" value="C:plasma membrane"/>
    <property type="evidence" value="ECO:0007669"/>
    <property type="project" value="UniProtKB-SubCell"/>
</dbReference>
<comment type="caution">
    <text evidence="23">The sequence shown here is derived from an EMBL/GenBank/DDBJ whole genome shotgun (WGS) entry which is preliminary data.</text>
</comment>
<keyword evidence="16" id="KW-0539">Nucleus</keyword>
<dbReference type="GO" id="GO:0001725">
    <property type="term" value="C:stress fiber"/>
    <property type="evidence" value="ECO:0007669"/>
    <property type="project" value="UniProtKB-SubCell"/>
</dbReference>
<dbReference type="AlphaFoldDB" id="A0AAD8G399"/>
<sequence>MGAAHGKKKEYSLQHQPCTENGKHIMNGSAPMYSDLQREQHGIGSIMAQPDYQDRSDDLIKPKKLLNPVKASKSHQELHRELLMNQKRGTGIENKPELQRVLEHRKRDQHIRKKKEEEEALRLKSPFEQELLKRQQKLDQLEKEQDEQDERPGNAPEFLKVKENLRRTSVLTSEEKEV</sequence>
<accession>A0AAD8G399</accession>
<comment type="subcellular location">
    <subcellularLocation>
        <location evidence="3">Cell junction</location>
        <location evidence="3">Focal adhesion</location>
    </subcellularLocation>
    <subcellularLocation>
        <location evidence="2">Cell membrane</location>
    </subcellularLocation>
    <subcellularLocation>
        <location evidence="4">Cell projection</location>
    </subcellularLocation>
    <subcellularLocation>
        <location evidence="5">Cytoplasm</location>
        <location evidence="5">Cytoskeleton</location>
        <location evidence="5">Stress fiber</location>
    </subcellularLocation>
    <subcellularLocation>
        <location evidence="1">Nucleus</location>
    </subcellularLocation>
    <subcellularLocation>
        <location evidence="19">Synapse</location>
    </subcellularLocation>
</comment>
<dbReference type="InterPro" id="IPR009533">
    <property type="entry name" value="FAM107"/>
</dbReference>
<evidence type="ECO:0000256" key="20">
    <source>
        <dbReference type="ARBA" id="ARBA00040095"/>
    </source>
</evidence>
<evidence type="ECO:0000256" key="21">
    <source>
        <dbReference type="ARBA" id="ARBA00045129"/>
    </source>
</evidence>
<evidence type="ECO:0000256" key="4">
    <source>
        <dbReference type="ARBA" id="ARBA00004316"/>
    </source>
</evidence>
<evidence type="ECO:0000256" key="14">
    <source>
        <dbReference type="ARBA" id="ARBA00023203"/>
    </source>
</evidence>
<feature type="compositionally biased region" description="Basic and acidic residues" evidence="22">
    <location>
        <begin position="94"/>
        <end position="106"/>
    </location>
</feature>
<keyword evidence="12" id="KW-0175">Coiled coil</keyword>
<dbReference type="GO" id="GO:0045202">
    <property type="term" value="C:synapse"/>
    <property type="evidence" value="ECO:0007669"/>
    <property type="project" value="UniProtKB-SubCell"/>
</dbReference>
<dbReference type="GO" id="GO:0005925">
    <property type="term" value="C:focal adhesion"/>
    <property type="evidence" value="ECO:0007669"/>
    <property type="project" value="UniProtKB-SubCell"/>
</dbReference>
<evidence type="ECO:0000256" key="12">
    <source>
        <dbReference type="ARBA" id="ARBA00023054"/>
    </source>
</evidence>
<evidence type="ECO:0000256" key="6">
    <source>
        <dbReference type="ARBA" id="ARBA00022475"/>
    </source>
</evidence>
<evidence type="ECO:0000256" key="22">
    <source>
        <dbReference type="SAM" id="MobiDB-lite"/>
    </source>
</evidence>
<feature type="region of interest" description="Disordered" evidence="22">
    <location>
        <begin position="1"/>
        <end position="30"/>
    </location>
</feature>
<dbReference type="Pfam" id="PF06625">
    <property type="entry name" value="DUF1151"/>
    <property type="match status" value="1"/>
</dbReference>
<evidence type="ECO:0000256" key="13">
    <source>
        <dbReference type="ARBA" id="ARBA00023136"/>
    </source>
</evidence>
<evidence type="ECO:0000256" key="18">
    <source>
        <dbReference type="ARBA" id="ARBA00023306"/>
    </source>
</evidence>
<feature type="region of interest" description="Disordered" evidence="22">
    <location>
        <begin position="83"/>
        <end position="178"/>
    </location>
</feature>
<evidence type="ECO:0000256" key="7">
    <source>
        <dbReference type="ARBA" id="ARBA00022490"/>
    </source>
</evidence>
<evidence type="ECO:0000256" key="1">
    <source>
        <dbReference type="ARBA" id="ARBA00004123"/>
    </source>
</evidence>
<keyword evidence="7" id="KW-0963">Cytoplasm</keyword>
<dbReference type="GO" id="GO:0032956">
    <property type="term" value="P:regulation of actin cytoskeleton organization"/>
    <property type="evidence" value="ECO:0007669"/>
    <property type="project" value="TreeGrafter"/>
</dbReference>
<evidence type="ECO:0000256" key="15">
    <source>
        <dbReference type="ARBA" id="ARBA00023212"/>
    </source>
</evidence>
<proteinExistence type="predicted"/>
<keyword evidence="6" id="KW-1003">Cell membrane</keyword>
<dbReference type="PANTHER" id="PTHR16768:SF3">
    <property type="entry name" value="ACTIN-ASSOCIATED PROTEIN FAM107A"/>
    <property type="match status" value="1"/>
</dbReference>
<evidence type="ECO:0000256" key="2">
    <source>
        <dbReference type="ARBA" id="ARBA00004236"/>
    </source>
</evidence>
<comment type="function">
    <text evidence="21">Stress-inducible actin-binding protein that plays a role in synaptic and cognitive functions by modulating actin filamentous (F-actin) dynamics. Mediates polymerization of globular actin to F-actin. Also binds to, stabilizes and bundles F-actin. Involved in synaptic function by regulating neurite outgrowth in an actin-dependent manner and for the acquisition of hippocampus-dependent cognitive function, such as learning and long-term memory. Plays a role in the actin and microtubule cytoskeleton organization; negatively regulates focal adhesion (FA) assembly promoting malignant glial cell migration in an actin-, microtubule- and MAP1A-dependent manner. Also involved in neuroblastoma G1/S phase cell cycle progression and cell proliferation inhibition by stimulating ubiquitination of NF-kappa-B subunit RELA and NF-kappa-B degradation in a COMMD1- and actin-dependent manner. May play a role in tumor development.</text>
</comment>
<evidence type="ECO:0000313" key="23">
    <source>
        <dbReference type="EMBL" id="KAK1161432.1"/>
    </source>
</evidence>
<feature type="compositionally biased region" description="Basic and acidic residues" evidence="22">
    <location>
        <begin position="114"/>
        <end position="143"/>
    </location>
</feature>
<keyword evidence="10" id="KW-0346">Stress response</keyword>
<dbReference type="GO" id="GO:0005634">
    <property type="term" value="C:nucleus"/>
    <property type="evidence" value="ECO:0007669"/>
    <property type="project" value="UniProtKB-SubCell"/>
</dbReference>
<keyword evidence="17" id="KW-0966">Cell projection</keyword>